<dbReference type="Gene3D" id="3.40.50.1820">
    <property type="entry name" value="alpha/beta hydrolase"/>
    <property type="match status" value="1"/>
</dbReference>
<dbReference type="EMBL" id="JBEPSD010000003">
    <property type="protein sequence ID" value="MET4570709.1"/>
    <property type="molecule type" value="Genomic_DNA"/>
</dbReference>
<dbReference type="GO" id="GO:0004806">
    <property type="term" value="F:triacylglycerol lipase activity"/>
    <property type="evidence" value="ECO:0007669"/>
    <property type="project" value="UniProtKB-EC"/>
</dbReference>
<evidence type="ECO:0000256" key="1">
    <source>
        <dbReference type="SAM" id="Phobius"/>
    </source>
</evidence>
<feature type="domain" description="Fungal lipase-type" evidence="2">
    <location>
        <begin position="80"/>
        <end position="205"/>
    </location>
</feature>
<dbReference type="Pfam" id="PF01764">
    <property type="entry name" value="Lipase_3"/>
    <property type="match status" value="1"/>
</dbReference>
<evidence type="ECO:0000313" key="4">
    <source>
        <dbReference type="Proteomes" id="UP001549251"/>
    </source>
</evidence>
<proteinExistence type="predicted"/>
<dbReference type="RefSeq" id="WP_354552149.1">
    <property type="nucleotide sequence ID" value="NZ_JBEPSD010000003.1"/>
</dbReference>
<evidence type="ECO:0000313" key="3">
    <source>
        <dbReference type="EMBL" id="MET4570709.1"/>
    </source>
</evidence>
<keyword evidence="1" id="KW-0472">Membrane</keyword>
<dbReference type="SUPFAM" id="SSF53474">
    <property type="entry name" value="alpha/beta-Hydrolases"/>
    <property type="match status" value="1"/>
</dbReference>
<reference evidence="3 4" key="1">
    <citation type="submission" date="2024-06" db="EMBL/GenBank/DDBJ databases">
        <title>Sorghum-associated microbial communities from plants grown in Nebraska, USA.</title>
        <authorList>
            <person name="Schachtman D."/>
        </authorList>
    </citation>
    <scope>NUCLEOTIDE SEQUENCE [LARGE SCALE GENOMIC DNA]</scope>
    <source>
        <strain evidence="3 4">1757</strain>
    </source>
</reference>
<dbReference type="InterPro" id="IPR051218">
    <property type="entry name" value="Sec_MonoDiacylglyc_Lipase"/>
</dbReference>
<feature type="transmembrane region" description="Helical" evidence="1">
    <location>
        <begin position="332"/>
        <end position="352"/>
    </location>
</feature>
<feature type="transmembrane region" description="Helical" evidence="1">
    <location>
        <begin position="302"/>
        <end position="326"/>
    </location>
</feature>
<name>A0ABV2Q092_9GAMM</name>
<protein>
    <submittedName>
        <fullName evidence="3">Triacylglycerol lipase</fullName>
        <ecNumber evidence="3">3.1.1.3</ecNumber>
    </submittedName>
</protein>
<dbReference type="CDD" id="cd00519">
    <property type="entry name" value="Lipase_3"/>
    <property type="match status" value="1"/>
</dbReference>
<keyword evidence="1" id="KW-0812">Transmembrane</keyword>
<dbReference type="EC" id="3.1.1.3" evidence="3"/>
<keyword evidence="4" id="KW-1185">Reference proteome</keyword>
<dbReference type="InterPro" id="IPR029058">
    <property type="entry name" value="AB_hydrolase_fold"/>
</dbReference>
<comment type="caution">
    <text evidence="3">The sequence shown here is derived from an EMBL/GenBank/DDBJ whole genome shotgun (WGS) entry which is preliminary data.</text>
</comment>
<dbReference type="PANTHER" id="PTHR45856">
    <property type="entry name" value="ALPHA/BETA-HYDROLASES SUPERFAMILY PROTEIN"/>
    <property type="match status" value="1"/>
</dbReference>
<organism evidence="3 4">
    <name type="scientific">Rhodanobacter soli</name>
    <dbReference type="NCBI Taxonomy" id="590609"/>
    <lineage>
        <taxon>Bacteria</taxon>
        <taxon>Pseudomonadati</taxon>
        <taxon>Pseudomonadota</taxon>
        <taxon>Gammaproteobacteria</taxon>
        <taxon>Lysobacterales</taxon>
        <taxon>Rhodanobacteraceae</taxon>
        <taxon>Rhodanobacter</taxon>
    </lineage>
</organism>
<sequence>MSTLMPHQAALIAGGVYSLRERTVSQSADRGVKLGCEDMFAVDGSSRFTGRSGGLISVKQLSGFGYIAAGTGSYQNEVLVATRGTETMYDWLSNFNIGMQLGPGGQLVHAGFHEVWKSFSVDVANFLRGRNPTVIHCVGHSLGGALATLNADYFSSIGAAEVKLYTFGSPRAGGAFFARSLTRRVGRQNMYRVHHRSDPVPKIPLFPFIHVPTAEPGYQLTAGPSGLINTDAHSMELSYVPGVGRDSWQALARRGVSGEDDMNAQLWLDQVSAGGGGILMGGAWGLMMIGKALNWLMGKIGTLALNALGLQFTMGMTVLDQLAWLLSKGAELSIEVSSYVGAIITAIFRFLGRTATAGASLTVSFIRWVLGLLFKALVTVANRAFMLVS</sequence>
<evidence type="ECO:0000259" key="2">
    <source>
        <dbReference type="Pfam" id="PF01764"/>
    </source>
</evidence>
<dbReference type="PANTHER" id="PTHR45856:SF11">
    <property type="entry name" value="FUNGAL LIPASE-LIKE DOMAIN-CONTAINING PROTEIN"/>
    <property type="match status" value="1"/>
</dbReference>
<keyword evidence="1" id="KW-1133">Transmembrane helix</keyword>
<accession>A0ABV2Q092</accession>
<gene>
    <name evidence="3" type="ORF">ABIE04_003088</name>
</gene>
<keyword evidence="3" id="KW-0378">Hydrolase</keyword>
<feature type="transmembrane region" description="Helical" evidence="1">
    <location>
        <begin position="271"/>
        <end position="290"/>
    </location>
</feature>
<dbReference type="Proteomes" id="UP001549251">
    <property type="component" value="Unassembled WGS sequence"/>
</dbReference>
<dbReference type="InterPro" id="IPR002921">
    <property type="entry name" value="Fungal_lipase-type"/>
</dbReference>
<feature type="transmembrane region" description="Helical" evidence="1">
    <location>
        <begin position="364"/>
        <end position="385"/>
    </location>
</feature>